<dbReference type="Pfam" id="PF00094">
    <property type="entry name" value="VWD"/>
    <property type="match status" value="1"/>
</dbReference>
<keyword evidence="5" id="KW-1185">Reference proteome</keyword>
<sequence>VVARGRNVSVNGVAVPEGQPHLHSGISITWLGDFVAVESGLGVHVKSDGRGTVYVTVSAELRGSTRGLCGPYNDDPTDDFLRVGGDVAPFAASFGNSWRIP</sequence>
<feature type="domain" description="VWFD" evidence="3">
    <location>
        <begin position="1"/>
        <end position="101"/>
    </location>
</feature>
<dbReference type="InterPro" id="IPR001846">
    <property type="entry name" value="VWF_type-D"/>
</dbReference>
<feature type="non-terminal residue" evidence="4">
    <location>
        <position position="101"/>
    </location>
</feature>
<dbReference type="AlphaFoldDB" id="A0A7K9VII9"/>
<comment type="caution">
    <text evidence="4">The sequence shown here is derived from an EMBL/GenBank/DDBJ whole genome shotgun (WGS) entry which is preliminary data.</text>
</comment>
<evidence type="ECO:0000313" key="5">
    <source>
        <dbReference type="Proteomes" id="UP000567872"/>
    </source>
</evidence>
<dbReference type="Proteomes" id="UP000567872">
    <property type="component" value="Unassembled WGS sequence"/>
</dbReference>
<evidence type="ECO:0000256" key="2">
    <source>
        <dbReference type="ARBA" id="ARBA00023180"/>
    </source>
</evidence>
<accession>A0A7K9VII9</accession>
<keyword evidence="2" id="KW-0325">Glycoprotein</keyword>
<evidence type="ECO:0000256" key="1">
    <source>
        <dbReference type="ARBA" id="ARBA00023157"/>
    </source>
</evidence>
<proteinExistence type="predicted"/>
<gene>
    <name evidence="4" type="primary">Sspo_1</name>
    <name evidence="4" type="ORF">ANSSEM_R13337</name>
</gene>
<evidence type="ECO:0000259" key="3">
    <source>
        <dbReference type="PROSITE" id="PS51233"/>
    </source>
</evidence>
<protein>
    <submittedName>
        <fullName evidence="4">SSPO protein</fullName>
    </submittedName>
</protein>
<dbReference type="InterPro" id="IPR050780">
    <property type="entry name" value="Mucin_vWF_Thrombospondin_sf"/>
</dbReference>
<dbReference type="PROSITE" id="PS51233">
    <property type="entry name" value="VWFD"/>
    <property type="match status" value="1"/>
</dbReference>
<evidence type="ECO:0000313" key="4">
    <source>
        <dbReference type="EMBL" id="NXI72486.1"/>
    </source>
</evidence>
<dbReference type="EMBL" id="VXAA01006248">
    <property type="protein sequence ID" value="NXI72486.1"/>
    <property type="molecule type" value="Genomic_DNA"/>
</dbReference>
<feature type="non-terminal residue" evidence="4">
    <location>
        <position position="1"/>
    </location>
</feature>
<dbReference type="OrthoDB" id="6262482at2759"/>
<name>A0A7K9VII9_ANSSE</name>
<dbReference type="PANTHER" id="PTHR11339">
    <property type="entry name" value="EXTRACELLULAR MATRIX GLYCOPROTEIN RELATED"/>
    <property type="match status" value="1"/>
</dbReference>
<organism evidence="4 5">
    <name type="scientific">Anseranas semipalmata</name>
    <name type="common">Magpie goose</name>
    <name type="synonym">Anas semipalmata</name>
    <dbReference type="NCBI Taxonomy" id="8851"/>
    <lineage>
        <taxon>Eukaryota</taxon>
        <taxon>Metazoa</taxon>
        <taxon>Chordata</taxon>
        <taxon>Craniata</taxon>
        <taxon>Vertebrata</taxon>
        <taxon>Euteleostomi</taxon>
        <taxon>Archelosauria</taxon>
        <taxon>Archosauria</taxon>
        <taxon>Dinosauria</taxon>
        <taxon>Saurischia</taxon>
        <taxon>Theropoda</taxon>
        <taxon>Coelurosauria</taxon>
        <taxon>Aves</taxon>
        <taxon>Neognathae</taxon>
        <taxon>Galloanserae</taxon>
        <taxon>Anseriformes</taxon>
        <taxon>Anseranatidae</taxon>
        <taxon>Anseranas</taxon>
    </lineage>
</organism>
<keyword evidence="1" id="KW-1015">Disulfide bond</keyword>
<reference evidence="4 5" key="1">
    <citation type="submission" date="2019-09" db="EMBL/GenBank/DDBJ databases">
        <title>Bird 10,000 Genomes (B10K) Project - Family phase.</title>
        <authorList>
            <person name="Zhang G."/>
        </authorList>
    </citation>
    <scope>NUCLEOTIDE SEQUENCE [LARGE SCALE GENOMIC DNA]</scope>
    <source>
        <strain evidence="4">B10K-DU-001-57</strain>
        <tissue evidence="4">Muscle</tissue>
    </source>
</reference>